<dbReference type="OrthoDB" id="491156at2"/>
<evidence type="ECO:0000313" key="1">
    <source>
        <dbReference type="EMBL" id="VXD16300.1"/>
    </source>
</evidence>
<keyword evidence="2" id="KW-1185">Reference proteome</keyword>
<dbReference type="AlphaFoldDB" id="A0A7Z9DYQ6"/>
<organism evidence="1 2">
    <name type="scientific">Planktothrix serta PCC 8927</name>
    <dbReference type="NCBI Taxonomy" id="671068"/>
    <lineage>
        <taxon>Bacteria</taxon>
        <taxon>Bacillati</taxon>
        <taxon>Cyanobacteriota</taxon>
        <taxon>Cyanophyceae</taxon>
        <taxon>Oscillatoriophycideae</taxon>
        <taxon>Oscillatoriales</taxon>
        <taxon>Microcoleaceae</taxon>
        <taxon>Planktothrix</taxon>
    </lineage>
</organism>
<protein>
    <recommendedName>
        <fullName evidence="3">DUF4435 domain-containing protein</fullName>
    </recommendedName>
</protein>
<dbReference type="EMBL" id="CZCU02000129">
    <property type="protein sequence ID" value="VXD16300.1"/>
    <property type="molecule type" value="Genomic_DNA"/>
</dbReference>
<evidence type="ECO:0000313" key="2">
    <source>
        <dbReference type="Proteomes" id="UP000184550"/>
    </source>
</evidence>
<name>A0A7Z9DYQ6_9CYAN</name>
<comment type="caution">
    <text evidence="1">The sequence shown here is derived from an EMBL/GenBank/DDBJ whole genome shotgun (WGS) entry which is preliminary data.</text>
</comment>
<accession>A0A7Z9DYQ6</accession>
<reference evidence="1" key="1">
    <citation type="submission" date="2019-10" db="EMBL/GenBank/DDBJ databases">
        <authorList>
            <consortium name="Genoscope - CEA"/>
            <person name="William W."/>
        </authorList>
    </citation>
    <scope>NUCLEOTIDE SEQUENCE [LARGE SCALE GENOMIC DNA]</scope>
    <source>
        <strain evidence="1">BBR_PRJEB10992</strain>
    </source>
</reference>
<dbReference type="Proteomes" id="UP000184550">
    <property type="component" value="Unassembled WGS sequence"/>
</dbReference>
<proteinExistence type="predicted"/>
<gene>
    <name evidence="1" type="ORF">PL8927_540044</name>
</gene>
<sequence>MSVVSGGKIIFCEGKDTSLDYQLLSKIIADISGFNTIVPVGGKFNFSLFSQGYFARYETINQPYIFFSDRDFDVKPTSNIQLLLFANNQSRFLSYRACIENYFLDADLIHNYWLEKFQGRQENPTTTWAYGDSPGIDKISEWIQNSAMSLKNYQSVRWALGDLTNMGAARRQLRTTWTGKSGQLPNSLTLQDCKTQALEMISEFRQAVETVTPEEFENRLNLYHQQFDQEEFWIEKQYLIWFHGKDIQKEMQRQQNKYISLNKEFFKWAIQNLDINQHPDLIQLRERIRNL</sequence>
<evidence type="ECO:0008006" key="3">
    <source>
        <dbReference type="Google" id="ProtNLM"/>
    </source>
</evidence>
<dbReference type="RefSeq" id="WP_083620254.1">
    <property type="nucleotide sequence ID" value="NZ_LR734865.1"/>
</dbReference>